<reference evidence="1 2" key="1">
    <citation type="submission" date="2024-01" db="EMBL/GenBank/DDBJ databases">
        <title>The genomes of 5 underutilized Papilionoideae crops provide insights into root nodulation and disease resistanc.</title>
        <authorList>
            <person name="Jiang F."/>
        </authorList>
    </citation>
    <scope>NUCLEOTIDE SEQUENCE [LARGE SCALE GENOMIC DNA]</scope>
    <source>
        <strain evidence="1">LVBAO_FW01</strain>
        <tissue evidence="1">Leaves</tissue>
    </source>
</reference>
<dbReference type="EMBL" id="JAYMYQ010000001">
    <property type="protein sequence ID" value="KAK7362108.1"/>
    <property type="molecule type" value="Genomic_DNA"/>
</dbReference>
<dbReference type="AlphaFoldDB" id="A0AAN9N2M3"/>
<evidence type="ECO:0000313" key="2">
    <source>
        <dbReference type="Proteomes" id="UP001367508"/>
    </source>
</evidence>
<organism evidence="1 2">
    <name type="scientific">Canavalia gladiata</name>
    <name type="common">Sword bean</name>
    <name type="synonym">Dolichos gladiatus</name>
    <dbReference type="NCBI Taxonomy" id="3824"/>
    <lineage>
        <taxon>Eukaryota</taxon>
        <taxon>Viridiplantae</taxon>
        <taxon>Streptophyta</taxon>
        <taxon>Embryophyta</taxon>
        <taxon>Tracheophyta</taxon>
        <taxon>Spermatophyta</taxon>
        <taxon>Magnoliopsida</taxon>
        <taxon>eudicotyledons</taxon>
        <taxon>Gunneridae</taxon>
        <taxon>Pentapetalae</taxon>
        <taxon>rosids</taxon>
        <taxon>fabids</taxon>
        <taxon>Fabales</taxon>
        <taxon>Fabaceae</taxon>
        <taxon>Papilionoideae</taxon>
        <taxon>50 kb inversion clade</taxon>
        <taxon>NPAAA clade</taxon>
        <taxon>indigoferoid/millettioid clade</taxon>
        <taxon>Phaseoleae</taxon>
        <taxon>Canavalia</taxon>
    </lineage>
</organism>
<dbReference type="Proteomes" id="UP001367508">
    <property type="component" value="Unassembled WGS sequence"/>
</dbReference>
<comment type="caution">
    <text evidence="1">The sequence shown here is derived from an EMBL/GenBank/DDBJ whole genome shotgun (WGS) entry which is preliminary data.</text>
</comment>
<proteinExistence type="predicted"/>
<name>A0AAN9N2M3_CANGL</name>
<protein>
    <submittedName>
        <fullName evidence="1">Uncharacterized protein</fullName>
    </submittedName>
</protein>
<evidence type="ECO:0000313" key="1">
    <source>
        <dbReference type="EMBL" id="KAK7362108.1"/>
    </source>
</evidence>
<gene>
    <name evidence="1" type="ORF">VNO77_04208</name>
</gene>
<accession>A0AAN9N2M3</accession>
<keyword evidence="2" id="KW-1185">Reference proteome</keyword>
<sequence length="98" mass="10759">MMDFGQILRGRAPPGSRRLDLEIAFECTNHQGKCPFGVYMVRSGVVFGVTGLGFGRPTSSLDRRGYNRHHFTCIPPCKRAEASISGETSTSPIILSTR</sequence>